<dbReference type="PROSITE" id="PS50928">
    <property type="entry name" value="ABC_TM1"/>
    <property type="match status" value="1"/>
</dbReference>
<evidence type="ECO:0000256" key="3">
    <source>
        <dbReference type="ARBA" id="ARBA00022448"/>
    </source>
</evidence>
<evidence type="ECO:0000256" key="6">
    <source>
        <dbReference type="ARBA" id="ARBA00022692"/>
    </source>
</evidence>
<keyword evidence="4" id="KW-1003">Cell membrane</keyword>
<dbReference type="PANTHER" id="PTHR30183:SF3">
    <property type="entry name" value="MOLYBDENUM TRANSPORT SYSTEM PERMEASE PROTEIN MODB"/>
    <property type="match status" value="1"/>
</dbReference>
<feature type="transmembrane region" description="Helical" evidence="9">
    <location>
        <begin position="140"/>
        <end position="157"/>
    </location>
</feature>
<dbReference type="PATRIC" id="fig|1706435.3.peg.1208"/>
<feature type="transmembrane region" description="Helical" evidence="9">
    <location>
        <begin position="63"/>
        <end position="87"/>
    </location>
</feature>
<dbReference type="SUPFAM" id="SSF161098">
    <property type="entry name" value="MetI-like"/>
    <property type="match status" value="1"/>
</dbReference>
<evidence type="ECO:0000256" key="2">
    <source>
        <dbReference type="ARBA" id="ARBA00009306"/>
    </source>
</evidence>
<proteinExistence type="inferred from homology"/>
<evidence type="ECO:0000313" key="11">
    <source>
        <dbReference type="EMBL" id="KYC54711.1"/>
    </source>
</evidence>
<evidence type="ECO:0000256" key="1">
    <source>
        <dbReference type="ARBA" id="ARBA00004651"/>
    </source>
</evidence>
<keyword evidence="6 9" id="KW-0812">Transmembrane</keyword>
<dbReference type="EMBL" id="LNJB01000009">
    <property type="protein sequence ID" value="KYC54711.1"/>
    <property type="molecule type" value="Genomic_DNA"/>
</dbReference>
<accession>A0A150JBX2</accession>
<evidence type="ECO:0000256" key="8">
    <source>
        <dbReference type="ARBA" id="ARBA00023136"/>
    </source>
</evidence>
<keyword evidence="5" id="KW-0500">Molybdenum</keyword>
<dbReference type="PATRIC" id="fig|1706433.3.peg.878"/>
<evidence type="ECO:0000256" key="9">
    <source>
        <dbReference type="RuleBase" id="RU363032"/>
    </source>
</evidence>
<evidence type="ECO:0000256" key="7">
    <source>
        <dbReference type="ARBA" id="ARBA00022989"/>
    </source>
</evidence>
<name>A0A150JII5_9EURY</name>
<feature type="domain" description="ABC transmembrane type-1" evidence="10">
    <location>
        <begin position="61"/>
        <end position="260"/>
    </location>
</feature>
<dbReference type="InterPro" id="IPR035906">
    <property type="entry name" value="MetI-like_sf"/>
</dbReference>
<feature type="transmembrane region" description="Helical" evidence="9">
    <location>
        <begin position="12"/>
        <end position="38"/>
    </location>
</feature>
<keyword evidence="7 9" id="KW-1133">Transmembrane helix</keyword>
<dbReference type="EMBL" id="LNJE01000014">
    <property type="protein sequence ID" value="KYC57067.1"/>
    <property type="molecule type" value="Genomic_DNA"/>
</dbReference>
<dbReference type="AlphaFoldDB" id="A0A150JII5"/>
<reference evidence="12 13" key="1">
    <citation type="journal article" date="2016" name="ISME J.">
        <title>Chasing the elusive Euryarchaeota class WSA2: genomes reveal a uniquely fastidious methyl-reducing methanogen.</title>
        <authorList>
            <person name="Nobu M.K."/>
            <person name="Narihiro T."/>
            <person name="Kuroda K."/>
            <person name="Mei R."/>
            <person name="Liu W.T."/>
        </authorList>
    </citation>
    <scope>NUCLEOTIDE SEQUENCE [LARGE SCALE GENOMIC DNA]</scope>
    <source>
        <strain evidence="11">ADurb1013_Bin02101</strain>
        <strain evidence="12">ADurb1213_Bin02801</strain>
    </source>
</reference>
<dbReference type="GO" id="GO:0055085">
    <property type="term" value="P:transmembrane transport"/>
    <property type="evidence" value="ECO:0007669"/>
    <property type="project" value="InterPro"/>
</dbReference>
<dbReference type="GO" id="GO:0005886">
    <property type="term" value="C:plasma membrane"/>
    <property type="evidence" value="ECO:0007669"/>
    <property type="project" value="UniProtKB-SubCell"/>
</dbReference>
<gene>
    <name evidence="12" type="primary">wtpB</name>
    <name evidence="11" type="ORF">AN188_00875</name>
    <name evidence="12" type="ORF">APG09_01215</name>
</gene>
<comment type="caution">
    <text evidence="12">The sequence shown here is derived from an EMBL/GenBank/DDBJ whole genome shotgun (WGS) entry which is preliminary data.</text>
</comment>
<sequence>MKKRIKLEFRRNPFSFIFFFIGITIIVFVVGTLFNMLYKQLILSPANFIAILKDQYVLKSIMFTLYSSFLATILAILLGIPLAYVIARNEFYGKNLIESIIDIPVIIPHTVAGIALFSLLSRRSTLGTVFGNLGIVFQDSLWGVVIAMFFVSYPLFVNSAKEGFKSVNPNYERVARTLGASQLKSFYQIALPLSYHHLVSGAIMSWARGISEFGAVVVIAYYPMIAATMIFYRFNTGGLKESQPIAVLLILLCFVIFLFLRLISRKK</sequence>
<keyword evidence="3 9" id="KW-0813">Transport</keyword>
<dbReference type="Pfam" id="PF00528">
    <property type="entry name" value="BPD_transp_1"/>
    <property type="match status" value="1"/>
</dbReference>
<keyword evidence="8 9" id="KW-0472">Membrane</keyword>
<dbReference type="Gene3D" id="1.10.3720.10">
    <property type="entry name" value="MetI-like"/>
    <property type="match status" value="1"/>
</dbReference>
<evidence type="ECO:0000313" key="13">
    <source>
        <dbReference type="Proteomes" id="UP000092420"/>
    </source>
</evidence>
<feature type="transmembrane region" description="Helical" evidence="9">
    <location>
        <begin position="213"/>
        <end position="232"/>
    </location>
</feature>
<evidence type="ECO:0000313" key="12">
    <source>
        <dbReference type="EMBL" id="KYC57067.1"/>
    </source>
</evidence>
<comment type="subcellular location">
    <subcellularLocation>
        <location evidence="1 9">Cell membrane</location>
        <topology evidence="1 9">Multi-pass membrane protein</topology>
    </subcellularLocation>
</comment>
<dbReference type="Proteomes" id="UP000092420">
    <property type="component" value="Unassembled WGS sequence"/>
</dbReference>
<evidence type="ECO:0000256" key="4">
    <source>
        <dbReference type="ARBA" id="ARBA00022475"/>
    </source>
</evidence>
<dbReference type="PANTHER" id="PTHR30183">
    <property type="entry name" value="MOLYBDENUM TRANSPORT SYSTEM PERMEASE PROTEIN MODB"/>
    <property type="match status" value="1"/>
</dbReference>
<feature type="transmembrane region" description="Helical" evidence="9">
    <location>
        <begin position="99"/>
        <end position="120"/>
    </location>
</feature>
<evidence type="ECO:0000259" key="10">
    <source>
        <dbReference type="PROSITE" id="PS50928"/>
    </source>
</evidence>
<organism evidence="12">
    <name type="scientific">Candidatus Methanofastidiosum methylothiophilum</name>
    <dbReference type="NCBI Taxonomy" id="1705564"/>
    <lineage>
        <taxon>Archaea</taxon>
        <taxon>Methanobacteriati</taxon>
        <taxon>Methanobacteriota</taxon>
        <taxon>Stenosarchaea group</taxon>
        <taxon>Candidatus Methanofastidiosia</taxon>
        <taxon>Candidatus Methanofastidiosales</taxon>
        <taxon>Candidatus Methanofastidiosaceae</taxon>
        <taxon>Candidatus Methanofastidiosum</taxon>
    </lineage>
</organism>
<accession>A0A150JFQ2</accession>
<comment type="similarity">
    <text evidence="2 9">Belongs to the binding-protein-dependent transport system permease family.</text>
</comment>
<feature type="transmembrane region" description="Helical" evidence="9">
    <location>
        <begin position="244"/>
        <end position="263"/>
    </location>
</feature>
<protein>
    <submittedName>
        <fullName evidence="12">Molybdate/tungstate transport system permease protein WtpB</fullName>
    </submittedName>
</protein>
<accession>A0A150JII5</accession>
<evidence type="ECO:0000256" key="5">
    <source>
        <dbReference type="ARBA" id="ARBA00022505"/>
    </source>
</evidence>
<dbReference type="InterPro" id="IPR000515">
    <property type="entry name" value="MetI-like"/>
</dbReference>
<dbReference type="CDD" id="cd06261">
    <property type="entry name" value="TM_PBP2"/>
    <property type="match status" value="1"/>
</dbReference>